<dbReference type="AlphaFoldDB" id="A0A975S4J5"/>
<protein>
    <recommendedName>
        <fullName evidence="6">DUF4352 domain-containing protein</fullName>
    </recommendedName>
</protein>
<dbReference type="KEGG" id="asun:KG104_08980"/>
<dbReference type="RefSeq" id="WP_207346788.1">
    <property type="nucleotide sequence ID" value="NZ_CP076456.1"/>
</dbReference>
<keyword evidence="1 3" id="KW-0732">Signal</keyword>
<proteinExistence type="predicted"/>
<reference evidence="4" key="1">
    <citation type="submission" date="2021-06" db="EMBL/GenBank/DDBJ databases">
        <title>Novel species in genus Arthrobacter.</title>
        <authorList>
            <person name="Zhang G."/>
        </authorList>
    </citation>
    <scope>NUCLEOTIDE SEQUENCE</scope>
    <source>
        <strain evidence="4">Zg-ZUI122</strain>
    </source>
</reference>
<gene>
    <name evidence="4" type="ORF">KG104_08980</name>
</gene>
<organism evidence="4 5">
    <name type="scientific">Arthrobacter sunyaminii</name>
    <dbReference type="NCBI Taxonomy" id="2816859"/>
    <lineage>
        <taxon>Bacteria</taxon>
        <taxon>Bacillati</taxon>
        <taxon>Actinomycetota</taxon>
        <taxon>Actinomycetes</taxon>
        <taxon>Micrococcales</taxon>
        <taxon>Micrococcaceae</taxon>
        <taxon>Arthrobacter</taxon>
    </lineage>
</organism>
<feature type="compositionally biased region" description="Low complexity" evidence="2">
    <location>
        <begin position="26"/>
        <end position="68"/>
    </location>
</feature>
<sequence length="212" mass="21840">MNVMKKSLTALALAGLLGMTACSAEAAKGEAANTPATETATASSEPTESSSAPSKPKESSSASPSASETKSKDLQDELAAFGEEWTYEDGLTVKVSYLGGATASQYASGAEATGGQLRLFEVSITNNSGEIFDPAMFNASVNYGAEGTAGKRVFDTGSGLEGQFQGKILPGGTQTVKMGYAVPNDAPLDLLVTTSPSWDHEEKLFHGEAVKP</sequence>
<dbReference type="InterPro" id="IPR029050">
    <property type="entry name" value="Immunoprotect_excell_Ig-like"/>
</dbReference>
<dbReference type="PROSITE" id="PS51257">
    <property type="entry name" value="PROKAR_LIPOPROTEIN"/>
    <property type="match status" value="1"/>
</dbReference>
<accession>A0A975S4J5</accession>
<evidence type="ECO:0000256" key="2">
    <source>
        <dbReference type="SAM" id="MobiDB-lite"/>
    </source>
</evidence>
<evidence type="ECO:0000256" key="1">
    <source>
        <dbReference type="ARBA" id="ARBA00022729"/>
    </source>
</evidence>
<evidence type="ECO:0000256" key="3">
    <source>
        <dbReference type="SAM" id="SignalP"/>
    </source>
</evidence>
<dbReference type="Gene3D" id="2.60.40.1240">
    <property type="match status" value="1"/>
</dbReference>
<feature type="signal peptide" evidence="3">
    <location>
        <begin position="1"/>
        <end position="26"/>
    </location>
</feature>
<name>A0A975S4J5_9MICC</name>
<feature type="chain" id="PRO_5037907274" description="DUF4352 domain-containing protein" evidence="3">
    <location>
        <begin position="27"/>
        <end position="212"/>
    </location>
</feature>
<feature type="region of interest" description="Disordered" evidence="2">
    <location>
        <begin position="26"/>
        <end position="73"/>
    </location>
</feature>
<dbReference type="EMBL" id="CP076456">
    <property type="protein sequence ID" value="QWQ34706.1"/>
    <property type="molecule type" value="Genomic_DNA"/>
</dbReference>
<dbReference type="Proteomes" id="UP000680588">
    <property type="component" value="Chromosome"/>
</dbReference>
<evidence type="ECO:0000313" key="5">
    <source>
        <dbReference type="Proteomes" id="UP000680588"/>
    </source>
</evidence>
<evidence type="ECO:0008006" key="6">
    <source>
        <dbReference type="Google" id="ProtNLM"/>
    </source>
</evidence>
<evidence type="ECO:0000313" key="4">
    <source>
        <dbReference type="EMBL" id="QWQ34706.1"/>
    </source>
</evidence>
<keyword evidence="5" id="KW-1185">Reference proteome</keyword>